<gene>
    <name evidence="1" type="ORF">ILYODFUR_030088</name>
</gene>
<protein>
    <submittedName>
        <fullName evidence="1">Uncharacterized protein</fullName>
    </submittedName>
</protein>
<name>A0ABV0VAQ1_9TELE</name>
<accession>A0ABV0VAQ1</accession>
<keyword evidence="2" id="KW-1185">Reference proteome</keyword>
<reference evidence="1 2" key="1">
    <citation type="submission" date="2021-06" db="EMBL/GenBank/DDBJ databases">
        <authorList>
            <person name="Palmer J.M."/>
        </authorList>
    </citation>
    <scope>NUCLEOTIDE SEQUENCE [LARGE SCALE GENOMIC DNA]</scope>
    <source>
        <strain evidence="2">if_2019</strain>
        <tissue evidence="1">Muscle</tissue>
    </source>
</reference>
<dbReference type="PANTHER" id="PTHR10695:SF46">
    <property type="entry name" value="BIFUNCTIONAL COENZYME A SYNTHASE-RELATED"/>
    <property type="match status" value="1"/>
</dbReference>
<proteinExistence type="predicted"/>
<sequence>MFENVLPPLDICFSPVPEKVLKELIEPYSERVQRLREFLQDTKPSLQVEIVPLEDPFGVSIVDPLLKCIVVSEETRKGGEAVNKKRVENVRWNVKHTLSLKKGFSLLLRSRLRSVLCQLWIDLPVSFTSNSLS</sequence>
<dbReference type="EMBL" id="JAHRIQ010097081">
    <property type="protein sequence ID" value="MEQ2253237.1"/>
    <property type="molecule type" value="Genomic_DNA"/>
</dbReference>
<dbReference type="PANTHER" id="PTHR10695">
    <property type="entry name" value="DEPHOSPHO-COA KINASE-RELATED"/>
    <property type="match status" value="1"/>
</dbReference>
<dbReference type="Gene3D" id="3.40.50.620">
    <property type="entry name" value="HUPs"/>
    <property type="match status" value="1"/>
</dbReference>
<dbReference type="InterPro" id="IPR014729">
    <property type="entry name" value="Rossmann-like_a/b/a_fold"/>
</dbReference>
<evidence type="ECO:0000313" key="1">
    <source>
        <dbReference type="EMBL" id="MEQ2253237.1"/>
    </source>
</evidence>
<organism evidence="1 2">
    <name type="scientific">Ilyodon furcidens</name>
    <name type="common">goldbreast splitfin</name>
    <dbReference type="NCBI Taxonomy" id="33524"/>
    <lineage>
        <taxon>Eukaryota</taxon>
        <taxon>Metazoa</taxon>
        <taxon>Chordata</taxon>
        <taxon>Craniata</taxon>
        <taxon>Vertebrata</taxon>
        <taxon>Euteleostomi</taxon>
        <taxon>Actinopterygii</taxon>
        <taxon>Neopterygii</taxon>
        <taxon>Teleostei</taxon>
        <taxon>Neoteleostei</taxon>
        <taxon>Acanthomorphata</taxon>
        <taxon>Ovalentaria</taxon>
        <taxon>Atherinomorphae</taxon>
        <taxon>Cyprinodontiformes</taxon>
        <taxon>Goodeidae</taxon>
        <taxon>Ilyodon</taxon>
    </lineage>
</organism>
<evidence type="ECO:0000313" key="2">
    <source>
        <dbReference type="Proteomes" id="UP001482620"/>
    </source>
</evidence>
<dbReference type="Proteomes" id="UP001482620">
    <property type="component" value="Unassembled WGS sequence"/>
</dbReference>
<comment type="caution">
    <text evidence="1">The sequence shown here is derived from an EMBL/GenBank/DDBJ whole genome shotgun (WGS) entry which is preliminary data.</text>
</comment>